<feature type="domain" description="HTH cro/C1-type" evidence="3">
    <location>
        <begin position="9"/>
        <end position="63"/>
    </location>
</feature>
<dbReference type="PANTHER" id="PTHR46797:SF1">
    <property type="entry name" value="METHYLPHOSPHONATE SYNTHASE"/>
    <property type="match status" value="1"/>
</dbReference>
<organism evidence="4 5">
    <name type="scientific">Alicyclobacillus macrosporangiidus</name>
    <dbReference type="NCBI Taxonomy" id="392015"/>
    <lineage>
        <taxon>Bacteria</taxon>
        <taxon>Bacillati</taxon>
        <taxon>Bacillota</taxon>
        <taxon>Bacilli</taxon>
        <taxon>Bacillales</taxon>
        <taxon>Alicyclobacillaceae</taxon>
        <taxon>Alicyclobacillus</taxon>
    </lineage>
</organism>
<evidence type="ECO:0000256" key="2">
    <source>
        <dbReference type="SAM" id="MobiDB-lite"/>
    </source>
</evidence>
<sequence length="95" mass="10030">MSDVFARRLRAYRKLKHWTQAELAAAAGVSVAIIGGLERGTRAPTPALVQRLTEILQVTEAELLGTSPQVGGAMAPGAEARQREDPGGDHGRGDV</sequence>
<accession>A0A1I7KQB2</accession>
<evidence type="ECO:0000259" key="3">
    <source>
        <dbReference type="PROSITE" id="PS50943"/>
    </source>
</evidence>
<dbReference type="InterPro" id="IPR010982">
    <property type="entry name" value="Lambda_DNA-bd_dom_sf"/>
</dbReference>
<dbReference type="PANTHER" id="PTHR46797">
    <property type="entry name" value="HTH-TYPE TRANSCRIPTIONAL REGULATOR"/>
    <property type="match status" value="1"/>
</dbReference>
<dbReference type="PROSITE" id="PS50943">
    <property type="entry name" value="HTH_CROC1"/>
    <property type="match status" value="1"/>
</dbReference>
<protein>
    <submittedName>
        <fullName evidence="4">Helix-turn-helix</fullName>
    </submittedName>
</protein>
<dbReference type="SMART" id="SM00530">
    <property type="entry name" value="HTH_XRE"/>
    <property type="match status" value="1"/>
</dbReference>
<dbReference type="Pfam" id="PF01381">
    <property type="entry name" value="HTH_3"/>
    <property type="match status" value="1"/>
</dbReference>
<keyword evidence="5" id="KW-1185">Reference proteome</keyword>
<dbReference type="EMBL" id="FPBV01000018">
    <property type="protein sequence ID" value="SFU99564.1"/>
    <property type="molecule type" value="Genomic_DNA"/>
</dbReference>
<proteinExistence type="predicted"/>
<dbReference type="AlphaFoldDB" id="A0A1I7KQB2"/>
<name>A0A1I7KQB2_9BACL</name>
<dbReference type="GO" id="GO:0005829">
    <property type="term" value="C:cytosol"/>
    <property type="evidence" value="ECO:0007669"/>
    <property type="project" value="TreeGrafter"/>
</dbReference>
<dbReference type="CDD" id="cd00093">
    <property type="entry name" value="HTH_XRE"/>
    <property type="match status" value="1"/>
</dbReference>
<dbReference type="InterPro" id="IPR001387">
    <property type="entry name" value="Cro/C1-type_HTH"/>
</dbReference>
<dbReference type="GO" id="GO:0003700">
    <property type="term" value="F:DNA-binding transcription factor activity"/>
    <property type="evidence" value="ECO:0007669"/>
    <property type="project" value="TreeGrafter"/>
</dbReference>
<dbReference type="Gene3D" id="1.10.260.40">
    <property type="entry name" value="lambda repressor-like DNA-binding domains"/>
    <property type="match status" value="1"/>
</dbReference>
<gene>
    <name evidence="4" type="ORF">SAMN05421543_1184</name>
</gene>
<evidence type="ECO:0000313" key="5">
    <source>
        <dbReference type="Proteomes" id="UP000183508"/>
    </source>
</evidence>
<dbReference type="SUPFAM" id="SSF47413">
    <property type="entry name" value="lambda repressor-like DNA-binding domains"/>
    <property type="match status" value="1"/>
</dbReference>
<keyword evidence="1" id="KW-0238">DNA-binding</keyword>
<dbReference type="STRING" id="392015.SAMN05421543_1184"/>
<dbReference type="Proteomes" id="UP000183508">
    <property type="component" value="Unassembled WGS sequence"/>
</dbReference>
<dbReference type="OrthoDB" id="3035529at2"/>
<feature type="compositionally biased region" description="Basic and acidic residues" evidence="2">
    <location>
        <begin position="80"/>
        <end position="95"/>
    </location>
</feature>
<evidence type="ECO:0000256" key="1">
    <source>
        <dbReference type="ARBA" id="ARBA00023125"/>
    </source>
</evidence>
<feature type="region of interest" description="Disordered" evidence="2">
    <location>
        <begin position="67"/>
        <end position="95"/>
    </location>
</feature>
<dbReference type="InterPro" id="IPR050807">
    <property type="entry name" value="TransReg_Diox_bact_type"/>
</dbReference>
<dbReference type="GO" id="GO:0003677">
    <property type="term" value="F:DNA binding"/>
    <property type="evidence" value="ECO:0007669"/>
    <property type="project" value="UniProtKB-KW"/>
</dbReference>
<evidence type="ECO:0000313" key="4">
    <source>
        <dbReference type="EMBL" id="SFU99564.1"/>
    </source>
</evidence>
<dbReference type="RefSeq" id="WP_083430534.1">
    <property type="nucleotide sequence ID" value="NZ_FPBV01000018.1"/>
</dbReference>
<reference evidence="5" key="1">
    <citation type="submission" date="2016-10" db="EMBL/GenBank/DDBJ databases">
        <authorList>
            <person name="Varghese N."/>
        </authorList>
    </citation>
    <scope>NUCLEOTIDE SEQUENCE [LARGE SCALE GENOMIC DNA]</scope>
    <source>
        <strain evidence="5">DSM 17980</strain>
    </source>
</reference>